<feature type="transmembrane region" description="Helical" evidence="8">
    <location>
        <begin position="218"/>
        <end position="243"/>
    </location>
</feature>
<dbReference type="InterPro" id="IPR003004">
    <property type="entry name" value="GspF/PilC"/>
</dbReference>
<dbReference type="AlphaFoldDB" id="A0A0F9C5D4"/>
<dbReference type="PANTHER" id="PTHR30012:SF0">
    <property type="entry name" value="TYPE II SECRETION SYSTEM PROTEIN F-RELATED"/>
    <property type="match status" value="1"/>
</dbReference>
<evidence type="ECO:0000256" key="3">
    <source>
        <dbReference type="ARBA" id="ARBA00022448"/>
    </source>
</evidence>
<gene>
    <name evidence="10" type="ORF">LCGC14_2650250</name>
</gene>
<evidence type="ECO:0000313" key="10">
    <source>
        <dbReference type="EMBL" id="KKK97689.1"/>
    </source>
</evidence>
<protein>
    <recommendedName>
        <fullName evidence="9">Type II secretion system protein GspF domain-containing protein</fullName>
    </recommendedName>
</protein>
<reference evidence="10" key="1">
    <citation type="journal article" date="2015" name="Nature">
        <title>Complex archaea that bridge the gap between prokaryotes and eukaryotes.</title>
        <authorList>
            <person name="Spang A."/>
            <person name="Saw J.H."/>
            <person name="Jorgensen S.L."/>
            <person name="Zaremba-Niedzwiedzka K."/>
            <person name="Martijn J."/>
            <person name="Lind A.E."/>
            <person name="van Eijk R."/>
            <person name="Schleper C."/>
            <person name="Guy L."/>
            <person name="Ettema T.J."/>
        </authorList>
    </citation>
    <scope>NUCLEOTIDE SEQUENCE</scope>
</reference>
<dbReference type="GO" id="GO:0005886">
    <property type="term" value="C:plasma membrane"/>
    <property type="evidence" value="ECO:0007669"/>
    <property type="project" value="UniProtKB-SubCell"/>
</dbReference>
<keyword evidence="3" id="KW-0813">Transport</keyword>
<evidence type="ECO:0000259" key="9">
    <source>
        <dbReference type="Pfam" id="PF00482"/>
    </source>
</evidence>
<keyword evidence="7 8" id="KW-0472">Membrane</keyword>
<accession>A0A0F9C5D4</accession>
<comment type="subcellular location">
    <subcellularLocation>
        <location evidence="1">Cell membrane</location>
        <topology evidence="1">Multi-pass membrane protein</topology>
    </subcellularLocation>
</comment>
<evidence type="ECO:0000256" key="7">
    <source>
        <dbReference type="ARBA" id="ARBA00023136"/>
    </source>
</evidence>
<feature type="non-terminal residue" evidence="10">
    <location>
        <position position="1"/>
    </location>
</feature>
<feature type="transmembrane region" description="Helical" evidence="8">
    <location>
        <begin position="18"/>
        <end position="37"/>
    </location>
</feature>
<dbReference type="InterPro" id="IPR001992">
    <property type="entry name" value="T2SS_GspF/T4SS_PilC_CS"/>
</dbReference>
<sequence>TAYITSVRQMQSKLISAMIYPCILMTVAVLAIVVMLWKVVPTFATFFKEFDSELPGITQGVIDLSNFLKANGLFLLGGIVAAVVALRYYLRTEAGKRVRAQVSLTMPLLGECTVQVCMERFATNMVLLLRSGLPLLEAITSLRGVFHGNTVYRDALVRIEQRVAAGGGLAGPMEQSGLFTPMMISMIRVGEESGQMVSVLEEVALYYRARVQALIERLTGVIEPVVILGMGVTVALILMSIYLPMFQIASGPR</sequence>
<proteinExistence type="inferred from homology"/>
<evidence type="ECO:0000256" key="6">
    <source>
        <dbReference type="ARBA" id="ARBA00022989"/>
    </source>
</evidence>
<evidence type="ECO:0000256" key="2">
    <source>
        <dbReference type="ARBA" id="ARBA00005745"/>
    </source>
</evidence>
<dbReference type="Gene3D" id="1.20.81.30">
    <property type="entry name" value="Type II secretion system (T2SS), domain F"/>
    <property type="match status" value="1"/>
</dbReference>
<name>A0A0F9C5D4_9ZZZZ</name>
<dbReference type="Pfam" id="PF00482">
    <property type="entry name" value="T2SSF"/>
    <property type="match status" value="1"/>
</dbReference>
<evidence type="ECO:0000256" key="5">
    <source>
        <dbReference type="ARBA" id="ARBA00022692"/>
    </source>
</evidence>
<comment type="similarity">
    <text evidence="2">Belongs to the GSP F family.</text>
</comment>
<organism evidence="10">
    <name type="scientific">marine sediment metagenome</name>
    <dbReference type="NCBI Taxonomy" id="412755"/>
    <lineage>
        <taxon>unclassified sequences</taxon>
        <taxon>metagenomes</taxon>
        <taxon>ecological metagenomes</taxon>
    </lineage>
</organism>
<dbReference type="PRINTS" id="PR00812">
    <property type="entry name" value="BCTERIALGSPF"/>
</dbReference>
<evidence type="ECO:0000256" key="8">
    <source>
        <dbReference type="SAM" id="Phobius"/>
    </source>
</evidence>
<keyword evidence="6 8" id="KW-1133">Transmembrane helix</keyword>
<evidence type="ECO:0000256" key="4">
    <source>
        <dbReference type="ARBA" id="ARBA00022475"/>
    </source>
</evidence>
<feature type="transmembrane region" description="Helical" evidence="8">
    <location>
        <begin position="72"/>
        <end position="90"/>
    </location>
</feature>
<keyword evidence="5 8" id="KW-0812">Transmembrane</keyword>
<feature type="domain" description="Type II secretion system protein GspF" evidence="9">
    <location>
        <begin position="121"/>
        <end position="244"/>
    </location>
</feature>
<evidence type="ECO:0000256" key="1">
    <source>
        <dbReference type="ARBA" id="ARBA00004651"/>
    </source>
</evidence>
<dbReference type="InterPro" id="IPR018076">
    <property type="entry name" value="T2SS_GspF_dom"/>
</dbReference>
<dbReference type="InterPro" id="IPR042094">
    <property type="entry name" value="T2SS_GspF_sf"/>
</dbReference>
<dbReference type="EMBL" id="LAZR01045939">
    <property type="protein sequence ID" value="KKK97689.1"/>
    <property type="molecule type" value="Genomic_DNA"/>
</dbReference>
<comment type="caution">
    <text evidence="10">The sequence shown here is derived from an EMBL/GenBank/DDBJ whole genome shotgun (WGS) entry which is preliminary data.</text>
</comment>
<dbReference type="PROSITE" id="PS00874">
    <property type="entry name" value="T2SP_F"/>
    <property type="match status" value="1"/>
</dbReference>
<keyword evidence="4" id="KW-1003">Cell membrane</keyword>
<dbReference type="PANTHER" id="PTHR30012">
    <property type="entry name" value="GENERAL SECRETION PATHWAY PROTEIN"/>
    <property type="match status" value="1"/>
</dbReference>
<dbReference type="GO" id="GO:0015628">
    <property type="term" value="P:protein secretion by the type II secretion system"/>
    <property type="evidence" value="ECO:0007669"/>
    <property type="project" value="TreeGrafter"/>
</dbReference>